<dbReference type="Proteomes" id="UP000317155">
    <property type="component" value="Unassembled WGS sequence"/>
</dbReference>
<feature type="region of interest" description="Disordered" evidence="1">
    <location>
        <begin position="224"/>
        <end position="258"/>
    </location>
</feature>
<keyword evidence="2" id="KW-0812">Transmembrane</keyword>
<feature type="transmembrane region" description="Helical" evidence="2">
    <location>
        <begin position="60"/>
        <end position="82"/>
    </location>
</feature>
<comment type="caution">
    <text evidence="3">The sequence shown here is derived from an EMBL/GenBank/DDBJ whole genome shotgun (WGS) entry which is preliminary data.</text>
</comment>
<feature type="transmembrane region" description="Helical" evidence="2">
    <location>
        <begin position="121"/>
        <end position="140"/>
    </location>
</feature>
<keyword evidence="2" id="KW-0472">Membrane</keyword>
<gene>
    <name evidence="3" type="ORF">FL622_16075</name>
</gene>
<feature type="transmembrane region" description="Helical" evidence="2">
    <location>
        <begin position="25"/>
        <end position="48"/>
    </location>
</feature>
<accession>A0A550J5H9</accession>
<proteinExistence type="predicted"/>
<evidence type="ECO:0000256" key="1">
    <source>
        <dbReference type="SAM" id="MobiDB-lite"/>
    </source>
</evidence>
<reference evidence="3 4" key="1">
    <citation type="submission" date="2019-07" db="EMBL/GenBank/DDBJ databases">
        <title>Insights of Desulfuromonas acetexigens electromicrobiology.</title>
        <authorList>
            <person name="Katuri K."/>
            <person name="Sapireddy V."/>
            <person name="Shaw D.R."/>
            <person name="Saikaly P."/>
        </authorList>
    </citation>
    <scope>NUCLEOTIDE SEQUENCE [LARGE SCALE GENOMIC DNA]</scope>
    <source>
        <strain evidence="3 4">2873</strain>
    </source>
</reference>
<name>A0A550J5H9_9BACT</name>
<dbReference type="OrthoDB" id="5415347at2"/>
<dbReference type="RefSeq" id="WP_092054982.1">
    <property type="nucleotide sequence ID" value="NZ_FOJJ01000009.1"/>
</dbReference>
<organism evidence="3 4">
    <name type="scientific">Trichloromonas acetexigens</name>
    <dbReference type="NCBI Taxonomy" id="38815"/>
    <lineage>
        <taxon>Bacteria</taxon>
        <taxon>Pseudomonadati</taxon>
        <taxon>Thermodesulfobacteriota</taxon>
        <taxon>Desulfuromonadia</taxon>
        <taxon>Desulfuromonadales</taxon>
        <taxon>Trichloromonadaceae</taxon>
        <taxon>Trichloromonas</taxon>
    </lineage>
</organism>
<evidence type="ECO:0000313" key="4">
    <source>
        <dbReference type="Proteomes" id="UP000317155"/>
    </source>
</evidence>
<protein>
    <submittedName>
        <fullName evidence="3">Uncharacterized protein</fullName>
    </submittedName>
</protein>
<dbReference type="EMBL" id="VJVV01000017">
    <property type="protein sequence ID" value="TRO78488.1"/>
    <property type="molecule type" value="Genomic_DNA"/>
</dbReference>
<keyword evidence="4" id="KW-1185">Reference proteome</keyword>
<evidence type="ECO:0000313" key="3">
    <source>
        <dbReference type="EMBL" id="TRO78488.1"/>
    </source>
</evidence>
<feature type="transmembrane region" description="Helical" evidence="2">
    <location>
        <begin position="155"/>
        <end position="179"/>
    </location>
</feature>
<evidence type="ECO:0000256" key="2">
    <source>
        <dbReference type="SAM" id="Phobius"/>
    </source>
</evidence>
<sequence>MSGTSDEKLKGIANLFDKTELKSFILNYLIILMVIEGLIFFVCFVIHLSSPDAAFPWRPYIFASFIAPVAITFMFGVVILFFNKYLYDYSHSTSKDLAAGFGGDLSSPSKLQVALNITRQVPFLLGLLMLVLAAGIIYKIDDILIFIGHAGERAAFYLLASLGVLLGVAAVFAMVWMYLSYRLRREKLNHQYQYRRDVAERLGLVILDDNSVFDREGKSISLDNSTKQITDKPHEDDQSITLIPTLPDEGSENEEKTD</sequence>
<dbReference type="AlphaFoldDB" id="A0A550J5H9"/>
<keyword evidence="2" id="KW-1133">Transmembrane helix</keyword>